<dbReference type="AlphaFoldDB" id="A0A2H0BEF8"/>
<accession>A0A2H0BEF8</accession>
<comment type="caution">
    <text evidence="1">The sequence shown here is derived from an EMBL/GenBank/DDBJ whole genome shotgun (WGS) entry which is preliminary data.</text>
</comment>
<evidence type="ECO:0000313" key="2">
    <source>
        <dbReference type="Proteomes" id="UP000229794"/>
    </source>
</evidence>
<feature type="non-terminal residue" evidence="1">
    <location>
        <position position="81"/>
    </location>
</feature>
<proteinExistence type="predicted"/>
<organism evidence="1 2">
    <name type="scientific">Candidatus Zambryskibacteria bacterium CG22_combo_CG10-13_8_21_14_all_42_17</name>
    <dbReference type="NCBI Taxonomy" id="1975118"/>
    <lineage>
        <taxon>Bacteria</taxon>
        <taxon>Candidatus Zambryskiibacteriota</taxon>
    </lineage>
</organism>
<dbReference type="SUPFAM" id="SSF55874">
    <property type="entry name" value="ATPase domain of HSP90 chaperone/DNA topoisomerase II/histidine kinase"/>
    <property type="match status" value="1"/>
</dbReference>
<protein>
    <submittedName>
        <fullName evidence="1">Uncharacterized protein</fullName>
    </submittedName>
</protein>
<dbReference type="Gene3D" id="3.30.565.10">
    <property type="entry name" value="Histidine kinase-like ATPase, C-terminal domain"/>
    <property type="match status" value="1"/>
</dbReference>
<dbReference type="EMBL" id="PCST01000004">
    <property type="protein sequence ID" value="PIP56004.1"/>
    <property type="molecule type" value="Genomic_DNA"/>
</dbReference>
<dbReference type="InterPro" id="IPR036890">
    <property type="entry name" value="HATPase_C_sf"/>
</dbReference>
<dbReference type="Proteomes" id="UP000229794">
    <property type="component" value="Unassembled WGS sequence"/>
</dbReference>
<gene>
    <name evidence="1" type="ORF">COX06_00275</name>
</gene>
<sequence length="81" mass="9095">MTDAVNFVQNFLTASNIERGTFIYDMQPLDFKNIVTKVFEEHKDIAKEKGLALEIAVEEGDYTMKGDAGQIAQVVKNLIDN</sequence>
<name>A0A2H0BEF8_9BACT</name>
<reference evidence="1 2" key="1">
    <citation type="submission" date="2017-09" db="EMBL/GenBank/DDBJ databases">
        <title>Depth-based differentiation of microbial function through sediment-hosted aquifers and enrichment of novel symbionts in the deep terrestrial subsurface.</title>
        <authorList>
            <person name="Probst A.J."/>
            <person name="Ladd B."/>
            <person name="Jarett J.K."/>
            <person name="Geller-Mcgrath D.E."/>
            <person name="Sieber C.M."/>
            <person name="Emerson J.B."/>
            <person name="Anantharaman K."/>
            <person name="Thomas B.C."/>
            <person name="Malmstrom R."/>
            <person name="Stieglmeier M."/>
            <person name="Klingl A."/>
            <person name="Woyke T."/>
            <person name="Ryan C.M."/>
            <person name="Banfield J.F."/>
        </authorList>
    </citation>
    <scope>NUCLEOTIDE SEQUENCE [LARGE SCALE GENOMIC DNA]</scope>
    <source>
        <strain evidence="1">CG22_combo_CG10-13_8_21_14_all_42_17</strain>
    </source>
</reference>
<evidence type="ECO:0000313" key="1">
    <source>
        <dbReference type="EMBL" id="PIP56004.1"/>
    </source>
</evidence>